<evidence type="ECO:0000313" key="1">
    <source>
        <dbReference type="EMBL" id="MBP1949601.1"/>
    </source>
</evidence>
<dbReference type="InterPro" id="IPR014913">
    <property type="entry name" value="YppE-like"/>
</dbReference>
<dbReference type="InterPro" id="IPR023351">
    <property type="entry name" value="YppE-like_sf"/>
</dbReference>
<dbReference type="Proteomes" id="UP001519328">
    <property type="component" value="Unassembled WGS sequence"/>
</dbReference>
<name>A0ABS4HF99_9BACI</name>
<proteinExistence type="predicted"/>
<keyword evidence="2" id="KW-1185">Reference proteome</keyword>
<protein>
    <recommendedName>
        <fullName evidence="3">DUF1798 family protein</fullName>
    </recommendedName>
</protein>
<sequence>MELELQTKQFKEHVDKLKERYEKNNPPENKKDKEFFLMVKEYTAPIYLFLEEWEESTLQVVKDRKVNIHPQQVTSTKENMELLLMHSFYIDAKRKRYMELNHSVLYVLDQLLRELKHNNM</sequence>
<comment type="caution">
    <text evidence="1">The sequence shown here is derived from an EMBL/GenBank/DDBJ whole genome shotgun (WGS) entry which is preliminary data.</text>
</comment>
<evidence type="ECO:0000313" key="2">
    <source>
        <dbReference type="Proteomes" id="UP001519328"/>
    </source>
</evidence>
<reference evidence="1 2" key="1">
    <citation type="submission" date="2021-03" db="EMBL/GenBank/DDBJ databases">
        <title>Genomic Encyclopedia of Type Strains, Phase IV (KMG-IV): sequencing the most valuable type-strain genomes for metagenomic binning, comparative biology and taxonomic classification.</title>
        <authorList>
            <person name="Goeker M."/>
        </authorList>
    </citation>
    <scope>NUCLEOTIDE SEQUENCE [LARGE SCALE GENOMIC DNA]</scope>
    <source>
        <strain evidence="1 2">DSM 21085</strain>
    </source>
</reference>
<dbReference type="Pfam" id="PF08807">
    <property type="entry name" value="DUF1798"/>
    <property type="match status" value="1"/>
</dbReference>
<dbReference type="SUPFAM" id="SSF140415">
    <property type="entry name" value="YppE-like"/>
    <property type="match status" value="1"/>
</dbReference>
<evidence type="ECO:0008006" key="3">
    <source>
        <dbReference type="Google" id="ProtNLM"/>
    </source>
</evidence>
<dbReference type="EMBL" id="JAGGKK010000013">
    <property type="protein sequence ID" value="MBP1949601.1"/>
    <property type="molecule type" value="Genomic_DNA"/>
</dbReference>
<dbReference type="RefSeq" id="WP_209481092.1">
    <property type="nucleotide sequence ID" value="NZ_JAGGKK010000013.1"/>
</dbReference>
<organism evidence="1 2">
    <name type="scientific">Virgibacillus litoralis</name>
    <dbReference type="NCBI Taxonomy" id="578221"/>
    <lineage>
        <taxon>Bacteria</taxon>
        <taxon>Bacillati</taxon>
        <taxon>Bacillota</taxon>
        <taxon>Bacilli</taxon>
        <taxon>Bacillales</taxon>
        <taxon>Bacillaceae</taxon>
        <taxon>Virgibacillus</taxon>
    </lineage>
</organism>
<accession>A0ABS4HF99</accession>
<dbReference type="Gene3D" id="1.20.120.440">
    <property type="entry name" value="YppE-like"/>
    <property type="match status" value="1"/>
</dbReference>
<gene>
    <name evidence="1" type="ORF">J2Z82_002540</name>
</gene>